<organism evidence="1 2">
    <name type="scientific">Naganishia cerealis</name>
    <dbReference type="NCBI Taxonomy" id="610337"/>
    <lineage>
        <taxon>Eukaryota</taxon>
        <taxon>Fungi</taxon>
        <taxon>Dikarya</taxon>
        <taxon>Basidiomycota</taxon>
        <taxon>Agaricomycotina</taxon>
        <taxon>Tremellomycetes</taxon>
        <taxon>Filobasidiales</taxon>
        <taxon>Filobasidiaceae</taxon>
        <taxon>Naganishia</taxon>
    </lineage>
</organism>
<dbReference type="EMBL" id="JASBWR010000041">
    <property type="protein sequence ID" value="KAJ9104204.1"/>
    <property type="molecule type" value="Genomic_DNA"/>
</dbReference>
<proteinExistence type="predicted"/>
<protein>
    <submittedName>
        <fullName evidence="1">Uncharacterized protein</fullName>
    </submittedName>
</protein>
<dbReference type="Proteomes" id="UP001241377">
    <property type="component" value="Unassembled WGS sequence"/>
</dbReference>
<name>A0ACC2VYZ6_9TREE</name>
<accession>A0ACC2VYZ6</accession>
<reference evidence="1" key="1">
    <citation type="submission" date="2023-04" db="EMBL/GenBank/DDBJ databases">
        <title>Draft Genome sequencing of Naganishia species isolated from polar environments using Oxford Nanopore Technology.</title>
        <authorList>
            <person name="Leo P."/>
            <person name="Venkateswaran K."/>
        </authorList>
    </citation>
    <scope>NUCLEOTIDE SEQUENCE</scope>
    <source>
        <strain evidence="1">MNA-CCFEE 5261</strain>
    </source>
</reference>
<keyword evidence="2" id="KW-1185">Reference proteome</keyword>
<comment type="caution">
    <text evidence="1">The sequence shown here is derived from an EMBL/GenBank/DDBJ whole genome shotgun (WGS) entry which is preliminary data.</text>
</comment>
<evidence type="ECO:0000313" key="1">
    <source>
        <dbReference type="EMBL" id="KAJ9104204.1"/>
    </source>
</evidence>
<evidence type="ECO:0000313" key="2">
    <source>
        <dbReference type="Proteomes" id="UP001241377"/>
    </source>
</evidence>
<sequence>MSAPARPRPRPRPRVKPSGSSDAIPVGESSTTSAPAASKTIITINRENLTASSKTVAVPSAGEGTSAESVVIEVEDDDFDIFAKRRNAFKAVRPSTEEQTEPKSDQPIDISSSESESDFSDGDGHRHRRKRKKTVLNLPAWTQVGYKEKSDRKRQDTVASQNDGAGMSKAQRAQMARSPSAEKRDRQATPSASRARSRSISLTPPPQIASIPSMPMYRPHQHMPLILDDDDDLAVKSAFEWQPTSTGVQLGAQQIDDSGMNDDLAALIAKTRAKLAAEGATAPHANPTSGRTGLASEVPGFGTDKSGGDTFVDRGIMLQLTVTMKLDPIRAKNISARALKAYEKPKVFTIGSKCPLDPIYEKLAEVLDKEKEDIILSYNGERIWSSNFTPERLKIYTDDKIEGYEKEAWERTQMFNHMEQERKLREAEMEMAERHAAVVPVPARLGFPTGQSGAHEIDDDEIAVTGVKVVNPATMARAGSTSVAPGAESTPALDSDNDGDQETAAILTLTLRGAQGDIKAKAKTTTKMSALMAYYVKVKKVTSPMGIELDGEILEGDSTVADADLDDGDMLGVMLLR</sequence>
<gene>
    <name evidence="1" type="ORF">QFC19_004021</name>
</gene>